<name>A0A395LW19_9BACT</name>
<organism evidence="2 3">
    <name type="scientific">Candidatus Thermochlorobacter aerophilus</name>
    <dbReference type="NCBI Taxonomy" id="1868324"/>
    <lineage>
        <taxon>Bacteria</taxon>
        <taxon>Pseudomonadati</taxon>
        <taxon>Chlorobiota</taxon>
        <taxon>Chlorobiia</taxon>
        <taxon>Chlorobiales</taxon>
        <taxon>Candidatus Thermochlorobacteriaceae</taxon>
        <taxon>Candidatus Thermochlorobacter</taxon>
    </lineage>
</organism>
<evidence type="ECO:0000259" key="1">
    <source>
        <dbReference type="PROSITE" id="PS50106"/>
    </source>
</evidence>
<gene>
    <name evidence="2" type="ORF">D0433_13850</name>
</gene>
<evidence type="ECO:0000313" key="3">
    <source>
        <dbReference type="Proteomes" id="UP000266389"/>
    </source>
</evidence>
<reference evidence="2 3" key="1">
    <citation type="journal article" date="2011" name="ISME J.">
        <title>Community ecology of hot spring cyanobacterial mats: predominant populations and their functional potential.</title>
        <authorList>
            <person name="Klatt C.G."/>
            <person name="Wood J.M."/>
            <person name="Rusch D.B."/>
            <person name="Bateson M.M."/>
            <person name="Hamamura N."/>
            <person name="Heidelberg J.F."/>
            <person name="Grossman A.R."/>
            <person name="Bhaya D."/>
            <person name="Cohan F.M."/>
            <person name="Kuhl M."/>
            <person name="Bryant D.A."/>
            <person name="Ward D.M."/>
        </authorList>
    </citation>
    <scope>NUCLEOTIDE SEQUENCE [LARGE SCALE GENOMIC DNA]</scope>
    <source>
        <strain evidence="2">OS</strain>
    </source>
</reference>
<dbReference type="InterPro" id="IPR001478">
    <property type="entry name" value="PDZ"/>
</dbReference>
<feature type="domain" description="PDZ" evidence="1">
    <location>
        <begin position="488"/>
        <end position="546"/>
    </location>
</feature>
<dbReference type="Pfam" id="PF17899">
    <property type="entry name" value="Peptidase_M61_N"/>
    <property type="match status" value="1"/>
</dbReference>
<proteinExistence type="predicted"/>
<dbReference type="EMBL" id="PHFL01000072">
    <property type="protein sequence ID" value="RFM22896.1"/>
    <property type="molecule type" value="Genomic_DNA"/>
</dbReference>
<dbReference type="Pfam" id="PF05299">
    <property type="entry name" value="Peptidase_M61"/>
    <property type="match status" value="1"/>
</dbReference>
<dbReference type="Proteomes" id="UP000266389">
    <property type="component" value="Unassembled WGS sequence"/>
</dbReference>
<dbReference type="InterPro" id="IPR036034">
    <property type="entry name" value="PDZ_sf"/>
</dbReference>
<protein>
    <submittedName>
        <fullName evidence="2">M61 family peptidase</fullName>
    </submittedName>
</protein>
<dbReference type="InterPro" id="IPR024191">
    <property type="entry name" value="Peptidase_M61"/>
</dbReference>
<sequence>MCLGSMLTRFFPLVLLIISASLLLQSCRTSPPSRADRAPHVLYTIDATQPERGEFVITLSFERLSFHDEEIFSLPAWAPGAYQLTHYGKYLRNLVALDRYGKPLHVVRLDTNSWKIFPAKELAQIQYRIQQMHRPDLLYPETTELNLQRGYFNGTNVFGYLQGYKDFPCVVHYRLPEGWQMASAIETAPNSLSAYAKDYDELVDAPVILGKFHRYDFSILHKPHSVIIDADSPPKPDSLIALIHEIVLAHYRFFGELPYSKYLFIFRLVRPTFFSQFGALEHRNSSVYYMPLFDWDKVRHDQIATTISHEFFHLWNPKRIHSHLLGPFDYQRPIQTSTIWFVEGMTDYYAELLMVKGGVLPCSVFLQNMLQRIHLLQTPFGGGQESLVSLSRRLAHIEDASGMFPFYIKGTVVAMLLDIYLRTHHPHQHGTDELLLKLNAEYGKPQKPYHDDSLAFVLSRLADVDILPFYARYIAGRDTLPLQTYLAKAGLHYGKRKAMIPQMGYFIQPDSNGALKVASVLPESPAERMGLKPNDEILAIDDADTSRSSLLLEKILSLKGLKAGAPTRLTVKRKNKTLTLTGKVGAQRSIVDVLELNDAATPAEKSIREKMFSFN</sequence>
<dbReference type="Gene3D" id="1.10.390.10">
    <property type="entry name" value="Neutral Protease Domain 2"/>
    <property type="match status" value="1"/>
</dbReference>
<dbReference type="SMART" id="SM00228">
    <property type="entry name" value="PDZ"/>
    <property type="match status" value="1"/>
</dbReference>
<dbReference type="Pfam" id="PF13180">
    <property type="entry name" value="PDZ_2"/>
    <property type="match status" value="1"/>
</dbReference>
<dbReference type="InterPro" id="IPR007963">
    <property type="entry name" value="Peptidase_M61_catalytic"/>
</dbReference>
<accession>A0A395LW19</accession>
<dbReference type="Gene3D" id="2.60.40.3650">
    <property type="match status" value="1"/>
</dbReference>
<dbReference type="InterPro" id="IPR027268">
    <property type="entry name" value="Peptidase_M4/M1_CTD_sf"/>
</dbReference>
<comment type="caution">
    <text evidence="2">The sequence shown here is derived from an EMBL/GenBank/DDBJ whole genome shotgun (WGS) entry which is preliminary data.</text>
</comment>
<dbReference type="SUPFAM" id="SSF55486">
    <property type="entry name" value="Metalloproteases ('zincins'), catalytic domain"/>
    <property type="match status" value="1"/>
</dbReference>
<dbReference type="PROSITE" id="PS50106">
    <property type="entry name" value="PDZ"/>
    <property type="match status" value="1"/>
</dbReference>
<dbReference type="SUPFAM" id="SSF50156">
    <property type="entry name" value="PDZ domain-like"/>
    <property type="match status" value="1"/>
</dbReference>
<evidence type="ECO:0000313" key="2">
    <source>
        <dbReference type="EMBL" id="RFM22896.1"/>
    </source>
</evidence>
<dbReference type="PIRSF" id="PIRSF016493">
    <property type="entry name" value="Glycyl_aminpptds"/>
    <property type="match status" value="1"/>
</dbReference>
<dbReference type="AlphaFoldDB" id="A0A395LW19"/>
<dbReference type="Gene3D" id="2.30.42.10">
    <property type="match status" value="1"/>
</dbReference>
<dbReference type="InterPro" id="IPR040756">
    <property type="entry name" value="Peptidase_M61_N"/>
</dbReference>